<evidence type="ECO:0000313" key="1">
    <source>
        <dbReference type="EnsemblMetazoa" id="GAUT029584-PA"/>
    </source>
</evidence>
<dbReference type="AlphaFoldDB" id="A0A1A9V8U6"/>
<evidence type="ECO:0000313" key="2">
    <source>
        <dbReference type="Proteomes" id="UP000078200"/>
    </source>
</evidence>
<organism evidence="1 2">
    <name type="scientific">Glossina austeni</name>
    <name type="common">Savannah tsetse fly</name>
    <dbReference type="NCBI Taxonomy" id="7395"/>
    <lineage>
        <taxon>Eukaryota</taxon>
        <taxon>Metazoa</taxon>
        <taxon>Ecdysozoa</taxon>
        <taxon>Arthropoda</taxon>
        <taxon>Hexapoda</taxon>
        <taxon>Insecta</taxon>
        <taxon>Pterygota</taxon>
        <taxon>Neoptera</taxon>
        <taxon>Endopterygota</taxon>
        <taxon>Diptera</taxon>
        <taxon>Brachycera</taxon>
        <taxon>Muscomorpha</taxon>
        <taxon>Hippoboscoidea</taxon>
        <taxon>Glossinidae</taxon>
        <taxon>Glossina</taxon>
    </lineage>
</organism>
<accession>A0A1A9V8U6</accession>
<proteinExistence type="predicted"/>
<protein>
    <submittedName>
        <fullName evidence="1">Uncharacterized protein</fullName>
    </submittedName>
</protein>
<name>A0A1A9V8U6_GLOAU</name>
<reference evidence="1" key="1">
    <citation type="submission" date="2020-05" db="UniProtKB">
        <authorList>
            <consortium name="EnsemblMetazoa"/>
        </authorList>
    </citation>
    <scope>IDENTIFICATION</scope>
    <source>
        <strain evidence="1">TTRI</strain>
    </source>
</reference>
<sequence length="102" mass="12143">MNDFDFDFQSIRQRYKGPEEKDLHLKIYEYGNDVLEFIFCYDFGLQIQTTTFLAKSNYFMAASSIHDIVINEVLENHLKPCGDCLHIIYKHLNKTMRKTCHE</sequence>
<dbReference type="Proteomes" id="UP000078200">
    <property type="component" value="Unassembled WGS sequence"/>
</dbReference>
<dbReference type="VEuPathDB" id="VectorBase:GAUT029584"/>
<dbReference type="EnsemblMetazoa" id="GAUT029584-RA">
    <property type="protein sequence ID" value="GAUT029584-PA"/>
    <property type="gene ID" value="GAUT029584"/>
</dbReference>
<keyword evidence="2" id="KW-1185">Reference proteome</keyword>